<keyword evidence="5 14" id="KW-1133">Transmembrane helix</keyword>
<dbReference type="PRINTS" id="PR00080">
    <property type="entry name" value="SDRFAMILY"/>
</dbReference>
<dbReference type="GO" id="GO:0052650">
    <property type="term" value="F:all-trans-retinol dehydrogenase (NADP+) activity"/>
    <property type="evidence" value="ECO:0007669"/>
    <property type="project" value="UniProtKB-ARBA"/>
</dbReference>
<evidence type="ECO:0000256" key="9">
    <source>
        <dbReference type="ARBA" id="ARBA00059620"/>
    </source>
</evidence>
<evidence type="ECO:0000256" key="5">
    <source>
        <dbReference type="ARBA" id="ARBA00022989"/>
    </source>
</evidence>
<evidence type="ECO:0000313" key="16">
    <source>
        <dbReference type="Proteomes" id="UP000799429"/>
    </source>
</evidence>
<dbReference type="PANTHER" id="PTHR24322:SF736">
    <property type="entry name" value="RETINOL DEHYDROGENASE 10"/>
    <property type="match status" value="1"/>
</dbReference>
<dbReference type="PROSITE" id="PS00061">
    <property type="entry name" value="ADH_SHORT"/>
    <property type="match status" value="1"/>
</dbReference>
<comment type="caution">
    <text evidence="15">The sequence shown here is derived from an EMBL/GenBank/DDBJ whole genome shotgun (WGS) entry which is preliminary data.</text>
</comment>
<dbReference type="AlphaFoldDB" id="A0A9P4VM41"/>
<comment type="similarity">
    <text evidence="2 12">Belongs to the short-chain dehydrogenases/reductases (SDR) family.</text>
</comment>
<dbReference type="Gene3D" id="3.40.50.720">
    <property type="entry name" value="NAD(P)-binding Rossmann-like Domain"/>
    <property type="match status" value="1"/>
</dbReference>
<dbReference type="InterPro" id="IPR036291">
    <property type="entry name" value="NAD(P)-bd_dom_sf"/>
</dbReference>
<evidence type="ECO:0000256" key="7">
    <source>
        <dbReference type="ARBA" id="ARBA00023098"/>
    </source>
</evidence>
<evidence type="ECO:0000256" key="8">
    <source>
        <dbReference type="ARBA" id="ARBA00023136"/>
    </source>
</evidence>
<dbReference type="InterPro" id="IPR002347">
    <property type="entry name" value="SDR_fam"/>
</dbReference>
<evidence type="ECO:0000256" key="13">
    <source>
        <dbReference type="SAM" id="MobiDB-lite"/>
    </source>
</evidence>
<dbReference type="SUPFAM" id="SSF51735">
    <property type="entry name" value="NAD(P)-binding Rossmann-fold domains"/>
    <property type="match status" value="1"/>
</dbReference>
<proteinExistence type="inferred from homology"/>
<keyword evidence="8 14" id="KW-0472">Membrane</keyword>
<keyword evidence="6" id="KW-0560">Oxidoreductase</keyword>
<keyword evidence="7" id="KW-0443">Lipid metabolism</keyword>
<evidence type="ECO:0000256" key="3">
    <source>
        <dbReference type="ARBA" id="ARBA00022692"/>
    </source>
</evidence>
<protein>
    <recommendedName>
        <fullName evidence="10">Short-chain dehydrogenase/reductase 3</fullName>
    </recommendedName>
    <alternativeName>
        <fullName evidence="11">Retinal short-chain dehydrogenase/reductase 1</fullName>
    </alternativeName>
</protein>
<evidence type="ECO:0000256" key="4">
    <source>
        <dbReference type="ARBA" id="ARBA00022857"/>
    </source>
</evidence>
<name>A0A9P4VM41_9PEZI</name>
<dbReference type="OrthoDB" id="10253736at2759"/>
<dbReference type="FunFam" id="3.40.50.720:FF:000131">
    <property type="entry name" value="Short-chain dehydrogenase/reductase 3"/>
    <property type="match status" value="1"/>
</dbReference>
<accession>A0A9P4VM41</accession>
<reference evidence="15" key="1">
    <citation type="journal article" date="2020" name="Stud. Mycol.">
        <title>101 Dothideomycetes genomes: a test case for predicting lifestyles and emergence of pathogens.</title>
        <authorList>
            <person name="Haridas S."/>
            <person name="Albert R."/>
            <person name="Binder M."/>
            <person name="Bloem J."/>
            <person name="Labutti K."/>
            <person name="Salamov A."/>
            <person name="Andreopoulos B."/>
            <person name="Baker S."/>
            <person name="Barry K."/>
            <person name="Bills G."/>
            <person name="Bluhm B."/>
            <person name="Cannon C."/>
            <person name="Castanera R."/>
            <person name="Culley D."/>
            <person name="Daum C."/>
            <person name="Ezra D."/>
            <person name="Gonzalez J."/>
            <person name="Henrissat B."/>
            <person name="Kuo A."/>
            <person name="Liang C."/>
            <person name="Lipzen A."/>
            <person name="Lutzoni F."/>
            <person name="Magnuson J."/>
            <person name="Mondo S."/>
            <person name="Nolan M."/>
            <person name="Ohm R."/>
            <person name="Pangilinan J."/>
            <person name="Park H.-J."/>
            <person name="Ramirez L."/>
            <person name="Alfaro M."/>
            <person name="Sun H."/>
            <person name="Tritt A."/>
            <person name="Yoshinaga Y."/>
            <person name="Zwiers L.-H."/>
            <person name="Turgeon B."/>
            <person name="Goodwin S."/>
            <person name="Spatafora J."/>
            <person name="Crous P."/>
            <person name="Grigoriev I."/>
        </authorList>
    </citation>
    <scope>NUCLEOTIDE SEQUENCE</scope>
    <source>
        <strain evidence="15">CBS 101060</strain>
    </source>
</reference>
<evidence type="ECO:0000256" key="2">
    <source>
        <dbReference type="ARBA" id="ARBA00006484"/>
    </source>
</evidence>
<dbReference type="PRINTS" id="PR00081">
    <property type="entry name" value="GDHRDH"/>
</dbReference>
<comment type="function">
    <text evidence="9">Catalyzes the reduction of all-trans-retinal to all-trans-retinol in the presence of NADPH.</text>
</comment>
<keyword evidence="3 14" id="KW-0812">Transmembrane</keyword>
<dbReference type="Pfam" id="PF00106">
    <property type="entry name" value="adh_short"/>
    <property type="match status" value="1"/>
</dbReference>
<evidence type="ECO:0000256" key="1">
    <source>
        <dbReference type="ARBA" id="ARBA00004141"/>
    </source>
</evidence>
<dbReference type="Proteomes" id="UP000799429">
    <property type="component" value="Unassembled WGS sequence"/>
</dbReference>
<evidence type="ECO:0000256" key="11">
    <source>
        <dbReference type="ARBA" id="ARBA00082544"/>
    </source>
</evidence>
<evidence type="ECO:0000256" key="14">
    <source>
        <dbReference type="SAM" id="Phobius"/>
    </source>
</evidence>
<evidence type="ECO:0000256" key="10">
    <source>
        <dbReference type="ARBA" id="ARBA00068717"/>
    </source>
</evidence>
<dbReference type="EMBL" id="MU006114">
    <property type="protein sequence ID" value="KAF2834795.1"/>
    <property type="molecule type" value="Genomic_DNA"/>
</dbReference>
<keyword evidence="16" id="KW-1185">Reference proteome</keyword>
<gene>
    <name evidence="15" type="ORF">M501DRAFT_1027080</name>
</gene>
<evidence type="ECO:0000256" key="6">
    <source>
        <dbReference type="ARBA" id="ARBA00023002"/>
    </source>
</evidence>
<dbReference type="PANTHER" id="PTHR24322">
    <property type="entry name" value="PKSB"/>
    <property type="match status" value="1"/>
</dbReference>
<evidence type="ECO:0000313" key="15">
    <source>
        <dbReference type="EMBL" id="KAF2834795.1"/>
    </source>
</evidence>
<dbReference type="InterPro" id="IPR020904">
    <property type="entry name" value="Sc_DH/Rdtase_CS"/>
</dbReference>
<feature type="region of interest" description="Disordered" evidence="13">
    <location>
        <begin position="1"/>
        <end position="30"/>
    </location>
</feature>
<feature type="compositionally biased region" description="Polar residues" evidence="13">
    <location>
        <begin position="16"/>
        <end position="29"/>
    </location>
</feature>
<evidence type="ECO:0000256" key="12">
    <source>
        <dbReference type="RuleBase" id="RU000363"/>
    </source>
</evidence>
<sequence>MSLQSEDTFPREDGSHNNLSQPLPSTNNNHGRRKLFTADDLGLLISKTFLNPVLTVPLALFIRYTALGRAFTHDPATTAWYIGLLAIIGFIKEVSEWLDRGVMNNWVEDTYDWNKELVVVTGGSDGIGAYIVKLLSENGIEVCILDIQEPKYDLPPNIHFYNCDLATPTAIASTASQIRTEQGNPTILINNAGLMRGGPVPSLSASDIRTTFAVNTLSHYHLARAFLPSMVKQNHGMLVTVASVSGCLLAPSMTLYGASKAAAIAFHEGLAAELATVLAAPRVRTVLVAPGHTATALAEGFDAGDGWLMYALDPETVGRAIVDAVMEGRSREFVLPLGNHWIVAVVGVVPAWVRYRFRQRLVKVMKGFRGRQVSQPSEGKKAA</sequence>
<dbReference type="GO" id="GO:0016020">
    <property type="term" value="C:membrane"/>
    <property type="evidence" value="ECO:0007669"/>
    <property type="project" value="UniProtKB-SubCell"/>
</dbReference>
<comment type="subcellular location">
    <subcellularLocation>
        <location evidence="1">Membrane</location>
        <topology evidence="1">Multi-pass membrane protein</topology>
    </subcellularLocation>
</comment>
<organism evidence="15 16">
    <name type="scientific">Patellaria atrata CBS 101060</name>
    <dbReference type="NCBI Taxonomy" id="1346257"/>
    <lineage>
        <taxon>Eukaryota</taxon>
        <taxon>Fungi</taxon>
        <taxon>Dikarya</taxon>
        <taxon>Ascomycota</taxon>
        <taxon>Pezizomycotina</taxon>
        <taxon>Dothideomycetes</taxon>
        <taxon>Dothideomycetes incertae sedis</taxon>
        <taxon>Patellariales</taxon>
        <taxon>Patellariaceae</taxon>
        <taxon>Patellaria</taxon>
    </lineage>
</organism>
<feature type="transmembrane region" description="Helical" evidence="14">
    <location>
        <begin position="333"/>
        <end position="353"/>
    </location>
</feature>
<keyword evidence="4" id="KW-0521">NADP</keyword>